<evidence type="ECO:0000256" key="2">
    <source>
        <dbReference type="ARBA" id="ARBA00022734"/>
    </source>
</evidence>
<evidence type="ECO:0000256" key="1">
    <source>
        <dbReference type="ARBA" id="ARBA00022546"/>
    </source>
</evidence>
<organism evidence="6 7">
    <name type="scientific">Gouania willdenowi</name>
    <name type="common">Blunt-snouted clingfish</name>
    <name type="synonym">Lepadogaster willdenowi</name>
    <dbReference type="NCBI Taxonomy" id="441366"/>
    <lineage>
        <taxon>Eukaryota</taxon>
        <taxon>Metazoa</taxon>
        <taxon>Chordata</taxon>
        <taxon>Craniata</taxon>
        <taxon>Vertebrata</taxon>
        <taxon>Euteleostomi</taxon>
        <taxon>Actinopterygii</taxon>
        <taxon>Neopterygii</taxon>
        <taxon>Teleostei</taxon>
        <taxon>Neoteleostei</taxon>
        <taxon>Acanthomorphata</taxon>
        <taxon>Ovalentaria</taxon>
        <taxon>Blenniimorphae</taxon>
        <taxon>Blenniiformes</taxon>
        <taxon>Gobiesocoidei</taxon>
        <taxon>Gobiesocidae</taxon>
        <taxon>Gobiesocinae</taxon>
        <taxon>Gouania</taxon>
    </lineage>
</organism>
<keyword evidence="4" id="KW-0732">Signal</keyword>
<dbReference type="Proteomes" id="UP000694680">
    <property type="component" value="Chromosome 7"/>
</dbReference>
<dbReference type="InterPro" id="IPR000922">
    <property type="entry name" value="Lectin_gal-bd_dom"/>
</dbReference>
<dbReference type="CDD" id="cd22835">
    <property type="entry name" value="Gal_Rha_Lectin_SML_rpt2"/>
    <property type="match status" value="1"/>
</dbReference>
<protein>
    <submittedName>
        <fullName evidence="6">L-rhamnose-binding lectin SML-like</fullName>
    </submittedName>
</protein>
<dbReference type="CDD" id="cd22833">
    <property type="entry name" value="Gal_Rha_Lectin_CSL1-2_RBL_SML_rpt1"/>
    <property type="match status" value="1"/>
</dbReference>
<dbReference type="Ensembl" id="ENSGWIT00000014409.1">
    <property type="protein sequence ID" value="ENSGWIP00000012953.1"/>
    <property type="gene ID" value="ENSGWIG00000007480.1"/>
</dbReference>
<keyword evidence="7" id="KW-1185">Reference proteome</keyword>
<evidence type="ECO:0000256" key="3">
    <source>
        <dbReference type="ARBA" id="ARBA00022737"/>
    </source>
</evidence>
<evidence type="ECO:0000313" key="6">
    <source>
        <dbReference type="Ensembl" id="ENSGWIP00000012953.1"/>
    </source>
</evidence>
<sequence>MTSSLSSTLLLGAVCLLLVWDSSANTVITCDDKSNVQNMQCDFGVIQVNSAMYGRTNTETCKEGIPIWSRIFFCSLSGTTELLKNRCDGKKTCELSMKDVQLFDPCRRTSKYLETQYTCVPAMTEVVCEDSEMYLSCDEGQVIHVYGADYGRRDKTTCSFRKPNFSIRDVYCSQTADIVPRSCNGKNQCVIKVSNSVFGNPCGRTYKYLEVAYICEYPLSKLDNTLKQST</sequence>
<dbReference type="GO" id="GO:0030246">
    <property type="term" value="F:carbohydrate binding"/>
    <property type="evidence" value="ECO:0007669"/>
    <property type="project" value="UniProtKB-KW"/>
</dbReference>
<dbReference type="RefSeq" id="XP_028309275.1">
    <property type="nucleotide sequence ID" value="XM_028453474.1"/>
</dbReference>
<dbReference type="GeneID" id="114467296"/>
<proteinExistence type="predicted"/>
<dbReference type="InterPro" id="IPR043159">
    <property type="entry name" value="Lectin_gal-bd_sf"/>
</dbReference>
<accession>A0A8C5E0G3</accession>
<feature type="domain" description="SUEL-type lectin" evidence="5">
    <location>
        <begin position="127"/>
        <end position="216"/>
    </location>
</feature>
<feature type="signal peptide" evidence="4">
    <location>
        <begin position="1"/>
        <end position="24"/>
    </location>
</feature>
<evidence type="ECO:0000259" key="5">
    <source>
        <dbReference type="PROSITE" id="PS50228"/>
    </source>
</evidence>
<gene>
    <name evidence="6" type="primary">LOC114467296</name>
</gene>
<dbReference type="PANTHER" id="PTHR46780">
    <property type="entry name" value="PROTEIN EVA-1"/>
    <property type="match status" value="1"/>
</dbReference>
<feature type="domain" description="SUEL-type lectin" evidence="5">
    <location>
        <begin position="28"/>
        <end position="120"/>
    </location>
</feature>
<name>A0A8C5E0G3_GOUWI</name>
<reference evidence="6" key="2">
    <citation type="submission" date="2025-08" db="UniProtKB">
        <authorList>
            <consortium name="Ensembl"/>
        </authorList>
    </citation>
    <scope>IDENTIFICATION</scope>
</reference>
<dbReference type="RefSeq" id="XP_028309276.1">
    <property type="nucleotide sequence ID" value="XM_028453475.1"/>
</dbReference>
<evidence type="ECO:0000313" key="7">
    <source>
        <dbReference type="Proteomes" id="UP000694680"/>
    </source>
</evidence>
<dbReference type="Gene3D" id="2.60.120.740">
    <property type="match status" value="2"/>
</dbReference>
<keyword evidence="3" id="KW-0677">Repeat</keyword>
<dbReference type="Pfam" id="PF02140">
    <property type="entry name" value="SUEL_Lectin"/>
    <property type="match status" value="2"/>
</dbReference>
<reference evidence="6" key="1">
    <citation type="submission" date="2020-06" db="EMBL/GenBank/DDBJ databases">
        <authorList>
            <consortium name="Wellcome Sanger Institute Data Sharing"/>
        </authorList>
    </citation>
    <scope>NUCLEOTIDE SEQUENCE [LARGE SCALE GENOMIC DNA]</scope>
</reference>
<dbReference type="FunFam" id="2.60.120.740:FF:000003">
    <property type="entry name" value="Protein eva-1 homolog C"/>
    <property type="match status" value="1"/>
</dbReference>
<reference evidence="6" key="3">
    <citation type="submission" date="2025-09" db="UniProtKB">
        <authorList>
            <consortium name="Ensembl"/>
        </authorList>
    </citation>
    <scope>IDENTIFICATION</scope>
</reference>
<keyword evidence="2" id="KW-0430">Lectin</keyword>
<evidence type="ECO:0000256" key="4">
    <source>
        <dbReference type="SAM" id="SignalP"/>
    </source>
</evidence>
<dbReference type="PROSITE" id="PS50228">
    <property type="entry name" value="SUEL_LECTIN"/>
    <property type="match status" value="2"/>
</dbReference>
<feature type="chain" id="PRO_5034113865" evidence="4">
    <location>
        <begin position="25"/>
        <end position="230"/>
    </location>
</feature>
<dbReference type="AlphaFoldDB" id="A0A8C5E0G3"/>
<keyword evidence="1" id="KW-0348">Hemagglutinin</keyword>